<comment type="subcellular location">
    <subcellularLocation>
        <location evidence="10">Cell membrane</location>
        <topology evidence="10">Peripheral membrane protein</topology>
        <orientation evidence="10">Cytoplasmic side</orientation>
    </subcellularLocation>
</comment>
<dbReference type="Gene3D" id="3.40.50.2000">
    <property type="entry name" value="Glycogen Phosphorylase B"/>
    <property type="match status" value="2"/>
</dbReference>
<comment type="pathway">
    <text evidence="10">Cell wall biogenesis; peptidoglycan biosynthesis.</text>
</comment>
<proteinExistence type="inferred from homology"/>
<reference evidence="14 15" key="1">
    <citation type="submission" date="2015-11" db="EMBL/GenBank/DDBJ databases">
        <authorList>
            <person name="Lin W."/>
        </authorList>
    </citation>
    <scope>NUCLEOTIDE SEQUENCE [LARGE SCALE GENOMIC DNA]</scope>
    <source>
        <strain evidence="14 15">HCH-1</strain>
    </source>
</reference>
<keyword evidence="1 10" id="KW-1003">Cell membrane</keyword>
<feature type="domain" description="Glycosyl transferase family 28 C-terminal" evidence="13">
    <location>
        <begin position="200"/>
        <end position="365"/>
    </location>
</feature>
<keyword evidence="8 10" id="KW-0131">Cell cycle</keyword>
<feature type="domain" description="Glycosyltransferase family 28 N-terminal" evidence="12">
    <location>
        <begin position="15"/>
        <end position="154"/>
    </location>
</feature>
<keyword evidence="4 10" id="KW-0808">Transferase</keyword>
<protein>
    <recommendedName>
        <fullName evidence="10">UDP-N-acetylglucosamine--N-acetylmuramyl-(pentapeptide) pyrophosphoryl-undecaprenol N-acetylglucosamine transferase</fullName>
        <ecNumber evidence="10">2.4.1.227</ecNumber>
    </recommendedName>
    <alternativeName>
        <fullName evidence="10">Undecaprenyl-PP-MurNAc-pentapeptide-UDPGlcNAc GlcNAc transferase</fullName>
    </alternativeName>
</protein>
<evidence type="ECO:0000259" key="12">
    <source>
        <dbReference type="Pfam" id="PF03033"/>
    </source>
</evidence>
<feature type="binding site" evidence="10">
    <location>
        <position position="262"/>
    </location>
    <ligand>
        <name>UDP-N-acetyl-alpha-D-glucosamine</name>
        <dbReference type="ChEBI" id="CHEBI:57705"/>
    </ligand>
</feature>
<dbReference type="GO" id="GO:0016757">
    <property type="term" value="F:glycosyltransferase activity"/>
    <property type="evidence" value="ECO:0007669"/>
    <property type="project" value="UniProtKB-KW"/>
</dbReference>
<accession>A0ABR5SGK1</accession>
<feature type="binding site" evidence="10">
    <location>
        <position position="177"/>
    </location>
    <ligand>
        <name>UDP-N-acetyl-alpha-D-glucosamine</name>
        <dbReference type="ChEBI" id="CHEBI:57705"/>
    </ligand>
</feature>
<keyword evidence="15" id="KW-1185">Reference proteome</keyword>
<dbReference type="Pfam" id="PF04101">
    <property type="entry name" value="Glyco_tran_28_C"/>
    <property type="match status" value="1"/>
</dbReference>
<evidence type="ECO:0000256" key="7">
    <source>
        <dbReference type="ARBA" id="ARBA00023136"/>
    </source>
</evidence>
<evidence type="ECO:0000313" key="15">
    <source>
        <dbReference type="Proteomes" id="UP000060487"/>
    </source>
</evidence>
<keyword evidence="2 10" id="KW-0132">Cell division</keyword>
<feature type="binding site" evidence="10">
    <location>
        <begin position="22"/>
        <end position="24"/>
    </location>
    <ligand>
        <name>UDP-N-acetyl-alpha-D-glucosamine</name>
        <dbReference type="ChEBI" id="CHEBI:57705"/>
    </ligand>
</feature>
<feature type="transmembrane region" description="Helical" evidence="11">
    <location>
        <begin position="112"/>
        <end position="132"/>
    </location>
</feature>
<dbReference type="SUPFAM" id="SSF53756">
    <property type="entry name" value="UDP-Glycosyltransferase/glycogen phosphorylase"/>
    <property type="match status" value="1"/>
</dbReference>
<feature type="transmembrane region" description="Helical" evidence="11">
    <location>
        <begin position="83"/>
        <end position="100"/>
    </location>
</feature>
<evidence type="ECO:0000256" key="11">
    <source>
        <dbReference type="SAM" id="Phobius"/>
    </source>
</evidence>
<name>A0ABR5SGK1_9BACT</name>
<dbReference type="Proteomes" id="UP000060487">
    <property type="component" value="Unassembled WGS sequence"/>
</dbReference>
<keyword evidence="9 10" id="KW-0961">Cell wall biogenesis/degradation</keyword>
<evidence type="ECO:0000256" key="8">
    <source>
        <dbReference type="ARBA" id="ARBA00023306"/>
    </source>
</evidence>
<comment type="catalytic activity">
    <reaction evidence="10">
        <text>di-trans,octa-cis-undecaprenyl diphospho-N-acetyl-alpha-D-muramoyl-L-alanyl-D-glutamyl-meso-2,6-diaminopimeloyl-D-alanyl-D-alanine + UDP-N-acetyl-alpha-D-glucosamine = di-trans,octa-cis-undecaprenyl diphospho-[N-acetyl-alpha-D-glucosaminyl-(1-&gt;4)]-N-acetyl-alpha-D-muramoyl-L-alanyl-D-glutamyl-meso-2,6-diaminopimeloyl-D-alanyl-D-alanine + UDP + H(+)</text>
        <dbReference type="Rhea" id="RHEA:31227"/>
        <dbReference type="ChEBI" id="CHEBI:15378"/>
        <dbReference type="ChEBI" id="CHEBI:57705"/>
        <dbReference type="ChEBI" id="CHEBI:58223"/>
        <dbReference type="ChEBI" id="CHEBI:61387"/>
        <dbReference type="ChEBI" id="CHEBI:61388"/>
        <dbReference type="EC" id="2.4.1.227"/>
    </reaction>
</comment>
<comment type="function">
    <text evidence="10">Cell wall formation. Catalyzes the transfer of a GlcNAc subunit on undecaprenyl-pyrophosphoryl-MurNAc-pentapeptide (lipid intermediate I) to form undecaprenyl-pyrophosphoryl-MurNAc-(pentapeptide)GlcNAc (lipid intermediate II).</text>
</comment>
<keyword evidence="11" id="KW-1133">Transmembrane helix</keyword>
<comment type="similarity">
    <text evidence="10">Belongs to the glycosyltransferase 28 family. MurG subfamily.</text>
</comment>
<comment type="caution">
    <text evidence="10">Lacks conserved residue(s) required for the propagation of feature annotation.</text>
</comment>
<evidence type="ECO:0000256" key="2">
    <source>
        <dbReference type="ARBA" id="ARBA00022618"/>
    </source>
</evidence>
<dbReference type="InterPro" id="IPR006009">
    <property type="entry name" value="GlcNAc_MurG"/>
</dbReference>
<evidence type="ECO:0000256" key="6">
    <source>
        <dbReference type="ARBA" id="ARBA00022984"/>
    </source>
</evidence>
<dbReference type="CDD" id="cd03785">
    <property type="entry name" value="GT28_MurG"/>
    <property type="match status" value="1"/>
</dbReference>
<dbReference type="PANTHER" id="PTHR21015">
    <property type="entry name" value="UDP-N-ACETYLGLUCOSAMINE--N-ACETYLMURAMYL-(PENTAPEPTIDE) PYROPHOSPHORYL-UNDECAPRENOL N-ACETYLGLUCOSAMINE TRANSFERASE 1"/>
    <property type="match status" value="1"/>
</dbReference>
<dbReference type="InterPro" id="IPR007235">
    <property type="entry name" value="Glyco_trans_28_C"/>
</dbReference>
<dbReference type="HAMAP" id="MF_00033">
    <property type="entry name" value="MurG"/>
    <property type="match status" value="1"/>
</dbReference>
<evidence type="ECO:0000256" key="10">
    <source>
        <dbReference type="HAMAP-Rule" id="MF_00033"/>
    </source>
</evidence>
<evidence type="ECO:0000259" key="13">
    <source>
        <dbReference type="Pfam" id="PF04101"/>
    </source>
</evidence>
<feature type="binding site" evidence="10">
    <location>
        <position position="307"/>
    </location>
    <ligand>
        <name>UDP-N-acetyl-alpha-D-glucosamine</name>
        <dbReference type="ChEBI" id="CHEBI:57705"/>
    </ligand>
</feature>
<dbReference type="Pfam" id="PF03033">
    <property type="entry name" value="Glyco_transf_28"/>
    <property type="match status" value="1"/>
</dbReference>
<dbReference type="NCBIfam" id="TIGR01133">
    <property type="entry name" value="murG"/>
    <property type="match status" value="1"/>
</dbReference>
<keyword evidence="6 10" id="KW-0573">Peptidoglycan synthesis</keyword>
<comment type="caution">
    <text evidence="14">The sequence shown here is derived from an EMBL/GenBank/DDBJ whole genome shotgun (WGS) entry which is preliminary data.</text>
</comment>
<feature type="binding site" evidence="10">
    <location>
        <position position="207"/>
    </location>
    <ligand>
        <name>UDP-N-acetyl-alpha-D-glucosamine</name>
        <dbReference type="ChEBI" id="CHEBI:57705"/>
    </ligand>
</feature>
<sequence length="391" mass="42999">MQNRTSDKRLSKATVVIAGGGTGGHLYPGIAIAEEIKKQLHDVEIIFMGAEKGIEARILPSENYYVKLLKTDGFVGVSLRKKTVALFKFIMAFFKAYAFLRGLRPNVVIGTGGYASFIPVFAAMLLGIPTVIQEQNSVPGQANRILAKFAKKVCITYENSLSYFPKNKTILTGNPVREKILKADKTEGKKMFSLKEGRFTVFIFGGSMGASSLNKIVVDSLEQLTHLKDRLQFLHQTGEKDFEYVKAAYLRYGMSGTVAPFIYKMPEAYASCDMIISRAGATTLAEITAIGIPSVLVPYPYAASAHQEVNASRLAVSGAAMMIKEGELTGKVLAEYIQRLFNDDSLRSKLSRDCMTFGKPDAAKKVANISIMLLKNKKQSYREGFPVPLPK</sequence>
<evidence type="ECO:0000256" key="3">
    <source>
        <dbReference type="ARBA" id="ARBA00022676"/>
    </source>
</evidence>
<gene>
    <name evidence="10 14" type="primary">murG</name>
    <name evidence="14" type="ORF">ASN18_1195</name>
</gene>
<dbReference type="EMBL" id="LNQR01000037">
    <property type="protein sequence ID" value="KWT89808.1"/>
    <property type="molecule type" value="Genomic_DNA"/>
</dbReference>
<feature type="binding site" evidence="10">
    <location>
        <position position="136"/>
    </location>
    <ligand>
        <name>UDP-N-acetyl-alpha-D-glucosamine</name>
        <dbReference type="ChEBI" id="CHEBI:57705"/>
    </ligand>
</feature>
<keyword evidence="7 10" id="KW-0472">Membrane</keyword>
<dbReference type="EC" id="2.4.1.227" evidence="10"/>
<keyword evidence="11" id="KW-0812">Transmembrane</keyword>
<keyword evidence="5 10" id="KW-0133">Cell shape</keyword>
<organism evidence="14 15">
    <name type="scientific">Candidatus Magnetominusculus xianensis</name>
    <dbReference type="NCBI Taxonomy" id="1748249"/>
    <lineage>
        <taxon>Bacteria</taxon>
        <taxon>Pseudomonadati</taxon>
        <taxon>Nitrospirota</taxon>
        <taxon>Nitrospiria</taxon>
        <taxon>Nitrospirales</taxon>
        <taxon>Nitrospiraceae</taxon>
        <taxon>Candidatus Magnetominusculus</taxon>
    </lineage>
</organism>
<keyword evidence="3 10" id="KW-0328">Glycosyltransferase</keyword>
<dbReference type="RefSeq" id="WP_085051839.1">
    <property type="nucleotide sequence ID" value="NZ_LNQR01000037.1"/>
</dbReference>
<evidence type="ECO:0000256" key="4">
    <source>
        <dbReference type="ARBA" id="ARBA00022679"/>
    </source>
</evidence>
<evidence type="ECO:0000313" key="14">
    <source>
        <dbReference type="EMBL" id="KWT89808.1"/>
    </source>
</evidence>
<dbReference type="InterPro" id="IPR004276">
    <property type="entry name" value="GlycoTrans_28_N"/>
</dbReference>
<evidence type="ECO:0000256" key="1">
    <source>
        <dbReference type="ARBA" id="ARBA00022475"/>
    </source>
</evidence>
<dbReference type="PANTHER" id="PTHR21015:SF22">
    <property type="entry name" value="GLYCOSYLTRANSFERASE"/>
    <property type="match status" value="1"/>
</dbReference>
<evidence type="ECO:0000256" key="9">
    <source>
        <dbReference type="ARBA" id="ARBA00023316"/>
    </source>
</evidence>
<evidence type="ECO:0000256" key="5">
    <source>
        <dbReference type="ARBA" id="ARBA00022960"/>
    </source>
</evidence>